<dbReference type="Gene3D" id="3.10.20.600">
    <property type="match status" value="1"/>
</dbReference>
<keyword evidence="14" id="KW-0449">Lipoprotein</keyword>
<evidence type="ECO:0000256" key="8">
    <source>
        <dbReference type="ARBA" id="ARBA00023047"/>
    </source>
</evidence>
<dbReference type="GO" id="GO:0006811">
    <property type="term" value="P:monoatomic ion transport"/>
    <property type="evidence" value="ECO:0007669"/>
    <property type="project" value="UniProtKB-KW"/>
</dbReference>
<keyword evidence="11" id="KW-0472">Membrane</keyword>
<dbReference type="SUPFAM" id="SSF142984">
    <property type="entry name" value="Nqo1 middle domain-like"/>
    <property type="match status" value="1"/>
</dbReference>
<evidence type="ECO:0000256" key="12">
    <source>
        <dbReference type="ARBA" id="ARBA00023139"/>
    </source>
</evidence>
<dbReference type="GO" id="GO:0015288">
    <property type="term" value="F:porin activity"/>
    <property type="evidence" value="ECO:0007669"/>
    <property type="project" value="UniProtKB-KW"/>
</dbReference>
<keyword evidence="3" id="KW-0813">Transport</keyword>
<comment type="similarity">
    <text evidence="2">Belongs to the BexD/CtrA/VexA family.</text>
</comment>
<accession>A0A1W1Z6P4</accession>
<keyword evidence="7" id="KW-0732">Signal</keyword>
<dbReference type="GO" id="GO:0015159">
    <property type="term" value="F:polysaccharide transmembrane transporter activity"/>
    <property type="evidence" value="ECO:0007669"/>
    <property type="project" value="InterPro"/>
</dbReference>
<dbReference type="GO" id="GO:0046930">
    <property type="term" value="C:pore complex"/>
    <property type="evidence" value="ECO:0007669"/>
    <property type="project" value="UniProtKB-KW"/>
</dbReference>
<keyword evidence="10" id="KW-0626">Porin</keyword>
<keyword evidence="5" id="KW-0762">Sugar transport</keyword>
<dbReference type="PANTHER" id="PTHR33619">
    <property type="entry name" value="POLYSACCHARIDE EXPORT PROTEIN GFCE-RELATED"/>
    <property type="match status" value="1"/>
</dbReference>
<name>A0A1W1Z6P4_9BACT</name>
<dbReference type="Pfam" id="PF22461">
    <property type="entry name" value="SLBB_2"/>
    <property type="match status" value="2"/>
</dbReference>
<dbReference type="PANTHER" id="PTHR33619:SF3">
    <property type="entry name" value="POLYSACCHARIDE EXPORT PROTEIN GFCE-RELATED"/>
    <property type="match status" value="1"/>
</dbReference>
<keyword evidence="13" id="KW-0998">Cell outer membrane</keyword>
<evidence type="ECO:0000256" key="10">
    <source>
        <dbReference type="ARBA" id="ARBA00023114"/>
    </source>
</evidence>
<dbReference type="InterPro" id="IPR049712">
    <property type="entry name" value="Poly_export"/>
</dbReference>
<sequence length="335" mass="36443">MTLKRNITDARGFPWISRKSFFRKCLFLCFLQVVAMSLMVVFHAGATLHAADGTDMVTGYRLGAEDVVLVTVLAGGEVHISTELVVSGSGDINVPLVGAVRAEGLTQEALEQAIQIPLQRDYFVNPQVQVQIKAYHSLQFFISGAVKSPGMYELNFNPSIMDLIAKAGGVNSDRGNVAYVLRGSKGGGVNDLLAANTDADSFESTVVKKEPIRVDLLKLLDQGDMTENIALQSGDTVYIPLGKALNQTFTKVYVEGEVKSPGVFDYQPGLTAFGACIMAGGFGKYAAPNRARIIRNTDSDEQKVFKINLEKVQRGKISDFPLEPGDRIFIPESWL</sequence>
<reference evidence="17 18" key="1">
    <citation type="submission" date="2017-04" db="EMBL/GenBank/DDBJ databases">
        <authorList>
            <person name="Afonso C.L."/>
            <person name="Miller P.J."/>
            <person name="Scott M.A."/>
            <person name="Spackman E."/>
            <person name="Goraichik I."/>
            <person name="Dimitrov K.M."/>
            <person name="Suarez D.L."/>
            <person name="Swayne D.E."/>
        </authorList>
    </citation>
    <scope>NUCLEOTIDE SEQUENCE [LARGE SCALE GENOMIC DNA]</scope>
    <source>
        <strain evidence="17 18">DSM 3385</strain>
    </source>
</reference>
<dbReference type="Gene3D" id="3.10.560.10">
    <property type="entry name" value="Outer membrane lipoprotein wza domain like"/>
    <property type="match status" value="1"/>
</dbReference>
<evidence type="ECO:0000256" key="13">
    <source>
        <dbReference type="ARBA" id="ARBA00023237"/>
    </source>
</evidence>
<evidence type="ECO:0000256" key="4">
    <source>
        <dbReference type="ARBA" id="ARBA00022452"/>
    </source>
</evidence>
<dbReference type="RefSeq" id="WP_232367012.1">
    <property type="nucleotide sequence ID" value="NZ_FWXY01000002.1"/>
</dbReference>
<dbReference type="Pfam" id="PF02563">
    <property type="entry name" value="Poly_export"/>
    <property type="match status" value="1"/>
</dbReference>
<keyword evidence="4" id="KW-1134">Transmembrane beta strand</keyword>
<evidence type="ECO:0000313" key="18">
    <source>
        <dbReference type="Proteomes" id="UP000192418"/>
    </source>
</evidence>
<proteinExistence type="inferred from homology"/>
<dbReference type="InterPro" id="IPR003715">
    <property type="entry name" value="Poly_export_N"/>
</dbReference>
<keyword evidence="9" id="KW-0406">Ion transport</keyword>
<evidence type="ECO:0000256" key="3">
    <source>
        <dbReference type="ARBA" id="ARBA00022448"/>
    </source>
</evidence>
<evidence type="ECO:0000256" key="2">
    <source>
        <dbReference type="ARBA" id="ARBA00009450"/>
    </source>
</evidence>
<dbReference type="Proteomes" id="UP000192418">
    <property type="component" value="Unassembled WGS sequence"/>
</dbReference>
<dbReference type="InterPro" id="IPR054765">
    <property type="entry name" value="SLBB_dom"/>
</dbReference>
<keyword evidence="6" id="KW-0812">Transmembrane</keyword>
<feature type="domain" description="SLBB" evidence="16">
    <location>
        <begin position="139"/>
        <end position="239"/>
    </location>
</feature>
<evidence type="ECO:0000256" key="5">
    <source>
        <dbReference type="ARBA" id="ARBA00022597"/>
    </source>
</evidence>
<organism evidence="17 18">
    <name type="scientific">Desulfocicer vacuolatum DSM 3385</name>
    <dbReference type="NCBI Taxonomy" id="1121400"/>
    <lineage>
        <taxon>Bacteria</taxon>
        <taxon>Pseudomonadati</taxon>
        <taxon>Thermodesulfobacteriota</taxon>
        <taxon>Desulfobacteria</taxon>
        <taxon>Desulfobacterales</taxon>
        <taxon>Desulfobacteraceae</taxon>
        <taxon>Desulfocicer</taxon>
    </lineage>
</organism>
<dbReference type="GO" id="GO:0009279">
    <property type="term" value="C:cell outer membrane"/>
    <property type="evidence" value="ECO:0007669"/>
    <property type="project" value="UniProtKB-SubCell"/>
</dbReference>
<dbReference type="EMBL" id="FWXY01000002">
    <property type="protein sequence ID" value="SMC44110.1"/>
    <property type="molecule type" value="Genomic_DNA"/>
</dbReference>
<evidence type="ECO:0000259" key="16">
    <source>
        <dbReference type="Pfam" id="PF22461"/>
    </source>
</evidence>
<feature type="domain" description="SLBB" evidence="16">
    <location>
        <begin position="251"/>
        <end position="330"/>
    </location>
</feature>
<feature type="domain" description="Polysaccharide export protein N-terminal" evidence="15">
    <location>
        <begin position="58"/>
        <end position="133"/>
    </location>
</feature>
<keyword evidence="12" id="KW-0564">Palmitate</keyword>
<evidence type="ECO:0000256" key="7">
    <source>
        <dbReference type="ARBA" id="ARBA00022729"/>
    </source>
</evidence>
<protein>
    <submittedName>
        <fullName evidence="17">Polysaccharide export outer membrane protein</fullName>
    </submittedName>
</protein>
<evidence type="ECO:0000313" key="17">
    <source>
        <dbReference type="EMBL" id="SMC44110.1"/>
    </source>
</evidence>
<evidence type="ECO:0000259" key="15">
    <source>
        <dbReference type="Pfam" id="PF02563"/>
    </source>
</evidence>
<dbReference type="STRING" id="1121400.SAMN02746065_102110"/>
<dbReference type="Gene3D" id="3.30.1950.10">
    <property type="entry name" value="wza like domain"/>
    <property type="match status" value="1"/>
</dbReference>
<evidence type="ECO:0000256" key="14">
    <source>
        <dbReference type="ARBA" id="ARBA00023288"/>
    </source>
</evidence>
<comment type="subcellular location">
    <subcellularLocation>
        <location evidence="1">Cell outer membrane</location>
        <topology evidence="1">Multi-pass membrane protein</topology>
    </subcellularLocation>
</comment>
<keyword evidence="18" id="KW-1185">Reference proteome</keyword>
<dbReference type="AlphaFoldDB" id="A0A1W1Z6P4"/>
<keyword evidence="8" id="KW-0625">Polysaccharide transport</keyword>
<evidence type="ECO:0000256" key="11">
    <source>
        <dbReference type="ARBA" id="ARBA00023136"/>
    </source>
</evidence>
<evidence type="ECO:0000256" key="1">
    <source>
        <dbReference type="ARBA" id="ARBA00004571"/>
    </source>
</evidence>
<evidence type="ECO:0000256" key="6">
    <source>
        <dbReference type="ARBA" id="ARBA00022692"/>
    </source>
</evidence>
<evidence type="ECO:0000256" key="9">
    <source>
        <dbReference type="ARBA" id="ARBA00023065"/>
    </source>
</evidence>
<gene>
    <name evidence="17" type="ORF">SAMN02746065_102110</name>
</gene>